<keyword evidence="2" id="KW-1185">Reference proteome</keyword>
<sequence>MRAVVYIKTDGLFFMMKKILIILLVALTCSAACFAQKDSLSLNEQNKYTYFKVGSALPDVSAESLADYLKKNLAGLQSASATKNNMVTAKGGMLVYKKGLITGQEEGRIDYSFTIDFKENKYRLIMGDYNFVPYQRNRYGVFAQVDGVNIPLEKTDVRITAKQLAVYLDKLGAFGIKTNKIVSDFVNKKTSVKAPKEALKKVDTQKW</sequence>
<accession>A0ABU3GPF8</accession>
<evidence type="ECO:0000313" key="2">
    <source>
        <dbReference type="Proteomes" id="UP001258315"/>
    </source>
</evidence>
<dbReference type="Proteomes" id="UP001258315">
    <property type="component" value="Unassembled WGS sequence"/>
</dbReference>
<gene>
    <name evidence="1" type="ORF">QE417_000483</name>
</gene>
<dbReference type="EMBL" id="JAVLVU010000001">
    <property type="protein sequence ID" value="MDT3401411.1"/>
    <property type="molecule type" value="Genomic_DNA"/>
</dbReference>
<organism evidence="1 2">
    <name type="scientific">Mucilaginibacter terrae</name>
    <dbReference type="NCBI Taxonomy" id="1955052"/>
    <lineage>
        <taxon>Bacteria</taxon>
        <taxon>Pseudomonadati</taxon>
        <taxon>Bacteroidota</taxon>
        <taxon>Sphingobacteriia</taxon>
        <taxon>Sphingobacteriales</taxon>
        <taxon>Sphingobacteriaceae</taxon>
        <taxon>Mucilaginibacter</taxon>
    </lineage>
</organism>
<evidence type="ECO:0000313" key="1">
    <source>
        <dbReference type="EMBL" id="MDT3401411.1"/>
    </source>
</evidence>
<protein>
    <recommendedName>
        <fullName evidence="3">DUF4468 domain-containing protein</fullName>
    </recommendedName>
</protein>
<reference evidence="2" key="1">
    <citation type="submission" date="2023-07" db="EMBL/GenBank/DDBJ databases">
        <title>Functional and genomic diversity of the sorghum phyllosphere microbiome.</title>
        <authorList>
            <person name="Shade A."/>
        </authorList>
    </citation>
    <scope>NUCLEOTIDE SEQUENCE [LARGE SCALE GENOMIC DNA]</scope>
    <source>
        <strain evidence="2">SORGH_AS_0422</strain>
    </source>
</reference>
<proteinExistence type="predicted"/>
<comment type="caution">
    <text evidence="1">The sequence shown here is derived from an EMBL/GenBank/DDBJ whole genome shotgun (WGS) entry which is preliminary data.</text>
</comment>
<name>A0ABU3GPF8_9SPHI</name>
<evidence type="ECO:0008006" key="3">
    <source>
        <dbReference type="Google" id="ProtNLM"/>
    </source>
</evidence>